<dbReference type="AlphaFoldDB" id="A0A1W1DRU1"/>
<dbReference type="GO" id="GO:0051301">
    <property type="term" value="P:cell division"/>
    <property type="evidence" value="ECO:0007669"/>
    <property type="project" value="UniProtKB-KW"/>
</dbReference>
<dbReference type="InterPro" id="IPR001460">
    <property type="entry name" value="PCN-bd_Tpept"/>
</dbReference>
<dbReference type="Pfam" id="PF00905">
    <property type="entry name" value="Transpeptidase"/>
    <property type="match status" value="1"/>
</dbReference>
<keyword evidence="5" id="KW-0132">Cell division</keyword>
<organism evidence="5">
    <name type="scientific">hydrothermal vent metagenome</name>
    <dbReference type="NCBI Taxonomy" id="652676"/>
    <lineage>
        <taxon>unclassified sequences</taxon>
        <taxon>metagenomes</taxon>
        <taxon>ecological metagenomes</taxon>
    </lineage>
</organism>
<evidence type="ECO:0000259" key="4">
    <source>
        <dbReference type="Pfam" id="PF03717"/>
    </source>
</evidence>
<keyword evidence="5" id="KW-0131">Cell cycle</keyword>
<proteinExistence type="predicted"/>
<sequence>MSICTNKSVQNKLSLIDKALAFSQLKESEATYKTVEICKKRRIEGVRLQADTRRYYPKSASLAPLLGRVNHDKQGVSGIEAEFNTTLTGENGITQLSFNQNSQGSYFNPLTVNQLKHGQNITLTIDANIQFHTYTAIKESVEFHEANSGSAIILAANGEVLAMANYPATDPNDNSTYKPSHWRNRVLQDKVEPGSTMKPFTMLLALDQNKITATNNELIDVTKRIGKHKPDGKYKYMTIKKILEKSHNLGTVNISERLNKENVYNTWNRLGFGHLLGLVPSIETSGSLKNFESWALSDKRALSYGYGPMETNLAQLARAYLVFANQGAIPPLKLVKGVNVDEKITQVFSKNSTLKIANILDSVASWGGSGYRARIKGYDVAGKTGTAEKIINGKYNKKGINRTFFTGFAPVNNPKYIMAIMLDHPKKCYNHYRPDELNKCGGGNSAAMTFKSAMENILTADQSIKLLAKN</sequence>
<evidence type="ECO:0000256" key="1">
    <source>
        <dbReference type="ARBA" id="ARBA00004370"/>
    </source>
</evidence>
<name>A0A1W1DRU1_9ZZZZ</name>
<keyword evidence="2" id="KW-0472">Membrane</keyword>
<feature type="domain" description="Penicillin-binding protein transpeptidase" evidence="3">
    <location>
        <begin position="153"/>
        <end position="430"/>
    </location>
</feature>
<evidence type="ECO:0000259" key="3">
    <source>
        <dbReference type="Pfam" id="PF00905"/>
    </source>
</evidence>
<dbReference type="InterPro" id="IPR012338">
    <property type="entry name" value="Beta-lactam/transpept-like"/>
</dbReference>
<feature type="domain" description="Penicillin-binding protein dimerisation" evidence="4">
    <location>
        <begin position="19"/>
        <end position="101"/>
    </location>
</feature>
<dbReference type="GO" id="GO:0005886">
    <property type="term" value="C:plasma membrane"/>
    <property type="evidence" value="ECO:0007669"/>
    <property type="project" value="TreeGrafter"/>
</dbReference>
<dbReference type="InterPro" id="IPR050515">
    <property type="entry name" value="Beta-lactam/transpept"/>
</dbReference>
<dbReference type="Pfam" id="PF03717">
    <property type="entry name" value="PBP_dimer"/>
    <property type="match status" value="1"/>
</dbReference>
<dbReference type="EC" id="2.4.1.129" evidence="5"/>
<dbReference type="EMBL" id="FPHX01000086">
    <property type="protein sequence ID" value="SFV84444.1"/>
    <property type="molecule type" value="Genomic_DNA"/>
</dbReference>
<reference evidence="5" key="1">
    <citation type="submission" date="2016-10" db="EMBL/GenBank/DDBJ databases">
        <authorList>
            <person name="de Groot N.N."/>
        </authorList>
    </citation>
    <scope>NUCLEOTIDE SEQUENCE</scope>
</reference>
<dbReference type="Gene3D" id="3.40.710.10">
    <property type="entry name" value="DD-peptidase/beta-lactamase superfamily"/>
    <property type="match status" value="1"/>
</dbReference>
<dbReference type="GO" id="GO:0016757">
    <property type="term" value="F:glycosyltransferase activity"/>
    <property type="evidence" value="ECO:0007669"/>
    <property type="project" value="UniProtKB-KW"/>
</dbReference>
<gene>
    <name evidence="5" type="ORF">MNB_SUP05-9-945</name>
</gene>
<dbReference type="GO" id="GO:0071555">
    <property type="term" value="P:cell wall organization"/>
    <property type="evidence" value="ECO:0007669"/>
    <property type="project" value="TreeGrafter"/>
</dbReference>
<dbReference type="GO" id="GO:0008658">
    <property type="term" value="F:penicillin binding"/>
    <property type="evidence" value="ECO:0007669"/>
    <property type="project" value="InterPro"/>
</dbReference>
<keyword evidence="5" id="KW-0808">Transferase</keyword>
<accession>A0A1W1DRU1</accession>
<dbReference type="PANTHER" id="PTHR30627">
    <property type="entry name" value="PEPTIDOGLYCAN D,D-TRANSPEPTIDASE"/>
    <property type="match status" value="1"/>
</dbReference>
<dbReference type="InterPro" id="IPR005311">
    <property type="entry name" value="PBP_dimer"/>
</dbReference>
<evidence type="ECO:0000256" key="2">
    <source>
        <dbReference type="ARBA" id="ARBA00023136"/>
    </source>
</evidence>
<evidence type="ECO:0000313" key="5">
    <source>
        <dbReference type="EMBL" id="SFV84444.1"/>
    </source>
</evidence>
<keyword evidence="5" id="KW-0328">Glycosyltransferase</keyword>
<dbReference type="Gene3D" id="3.30.450.330">
    <property type="match status" value="1"/>
</dbReference>
<dbReference type="PANTHER" id="PTHR30627:SF1">
    <property type="entry name" value="PEPTIDOGLYCAN D,D-TRANSPEPTIDASE FTSI"/>
    <property type="match status" value="1"/>
</dbReference>
<dbReference type="SUPFAM" id="SSF56601">
    <property type="entry name" value="beta-lactamase/transpeptidase-like"/>
    <property type="match status" value="1"/>
</dbReference>
<dbReference type="Gene3D" id="3.90.1310.10">
    <property type="entry name" value="Penicillin-binding protein 2a (Domain 2)"/>
    <property type="match status" value="1"/>
</dbReference>
<protein>
    <submittedName>
        <fullName evidence="5">Cell division protein FtsI [Peptidoglycan synthetase]</fullName>
        <ecNumber evidence="5">2.4.1.129</ecNumber>
    </submittedName>
</protein>
<comment type="subcellular location">
    <subcellularLocation>
        <location evidence="1">Membrane</location>
    </subcellularLocation>
</comment>